<evidence type="ECO:0000259" key="1">
    <source>
        <dbReference type="SMART" id="SM01321"/>
    </source>
</evidence>
<evidence type="ECO:0000313" key="2">
    <source>
        <dbReference type="EMBL" id="MBO3277984.1"/>
    </source>
</evidence>
<dbReference type="PANTHER" id="PTHR36966:SF1">
    <property type="entry name" value="REP-ASSOCIATED TYROSINE TRANSPOSASE"/>
    <property type="match status" value="1"/>
</dbReference>
<comment type="caution">
    <text evidence="2">The sequence shown here is derived from an EMBL/GenBank/DDBJ whole genome shotgun (WGS) entry which is preliminary data.</text>
</comment>
<dbReference type="EMBL" id="JAELYA010000010">
    <property type="protein sequence ID" value="MBO3277984.1"/>
    <property type="molecule type" value="Genomic_DNA"/>
</dbReference>
<dbReference type="SMART" id="SM01321">
    <property type="entry name" value="Y1_Tnp"/>
    <property type="match status" value="1"/>
</dbReference>
<accession>A0ABS3TWC6</accession>
<dbReference type="RefSeq" id="WP_208316371.1">
    <property type="nucleotide sequence ID" value="NZ_JAELYA010000010.1"/>
</dbReference>
<sequence>MSQPPRKPGHSALRKGRASLAGGIYLITAGTIGRARVFDDFPVACIAARCFEDSTVLGSNRMLAWVLMPDHVHWVLRLGIGEQLAASVGRLKSASSRRVNFCLGRQGALWTPAFHDHALRREDDLRAIARYVVANPLRAVVRRVGDYPFWNAIWL</sequence>
<dbReference type="InterPro" id="IPR036515">
    <property type="entry name" value="Transposase_17_sf"/>
</dbReference>
<dbReference type="PANTHER" id="PTHR36966">
    <property type="entry name" value="REP-ASSOCIATED TYROSINE TRANSPOSASE"/>
    <property type="match status" value="1"/>
</dbReference>
<dbReference type="InterPro" id="IPR052715">
    <property type="entry name" value="RAYT_transposase"/>
</dbReference>
<dbReference type="SUPFAM" id="SSF143422">
    <property type="entry name" value="Transposase IS200-like"/>
    <property type="match status" value="1"/>
</dbReference>
<organism evidence="2 3">
    <name type="scientific">Pseudomonas schmalbachii</name>
    <dbReference type="NCBI Taxonomy" id="2816993"/>
    <lineage>
        <taxon>Bacteria</taxon>
        <taxon>Pseudomonadati</taxon>
        <taxon>Pseudomonadota</taxon>
        <taxon>Gammaproteobacteria</taxon>
        <taxon>Pseudomonadales</taxon>
        <taxon>Pseudomonadaceae</taxon>
        <taxon>Pseudomonas</taxon>
    </lineage>
</organism>
<feature type="domain" description="Transposase IS200-like" evidence="1">
    <location>
        <begin position="20"/>
        <end position="135"/>
    </location>
</feature>
<gene>
    <name evidence="2" type="ORF">JFY56_22435</name>
</gene>
<name>A0ABS3TWC6_9PSED</name>
<dbReference type="Gene3D" id="3.30.70.1290">
    <property type="entry name" value="Transposase IS200-like"/>
    <property type="match status" value="1"/>
</dbReference>
<keyword evidence="3" id="KW-1185">Reference proteome</keyword>
<dbReference type="Pfam" id="PF01797">
    <property type="entry name" value="Y1_Tnp"/>
    <property type="match status" value="1"/>
</dbReference>
<proteinExistence type="predicted"/>
<protein>
    <submittedName>
        <fullName evidence="2">Transposase</fullName>
    </submittedName>
</protein>
<dbReference type="Proteomes" id="UP000669060">
    <property type="component" value="Unassembled WGS sequence"/>
</dbReference>
<reference evidence="2 3" key="1">
    <citation type="submission" date="2020-12" db="EMBL/GenBank/DDBJ databases">
        <title>Pseudomonas schmalbachii sp. nov. isolated from millipede gut.</title>
        <authorList>
            <person name="Shelomi M."/>
        </authorList>
    </citation>
    <scope>NUCLEOTIDE SEQUENCE [LARGE SCALE GENOMIC DNA]</scope>
    <source>
        <strain evidence="2 3">Milli4</strain>
    </source>
</reference>
<dbReference type="InterPro" id="IPR002686">
    <property type="entry name" value="Transposase_17"/>
</dbReference>
<evidence type="ECO:0000313" key="3">
    <source>
        <dbReference type="Proteomes" id="UP000669060"/>
    </source>
</evidence>
<dbReference type="NCBIfam" id="NF047646">
    <property type="entry name" value="REP_Tyr_transpos"/>
    <property type="match status" value="1"/>
</dbReference>